<proteinExistence type="predicted"/>
<protein>
    <submittedName>
        <fullName evidence="1">Uncharacterized protein</fullName>
    </submittedName>
</protein>
<gene>
    <name evidence="1" type="ORF">SDC9_45378</name>
</gene>
<comment type="caution">
    <text evidence="1">The sequence shown here is derived from an EMBL/GenBank/DDBJ whole genome shotgun (WGS) entry which is preliminary data.</text>
</comment>
<organism evidence="1">
    <name type="scientific">bioreactor metagenome</name>
    <dbReference type="NCBI Taxonomy" id="1076179"/>
    <lineage>
        <taxon>unclassified sequences</taxon>
        <taxon>metagenomes</taxon>
        <taxon>ecological metagenomes</taxon>
    </lineage>
</organism>
<sequence>MKIIITAVLLLTTVVVNAQMIPDLQKNGSIKCYTIGNDSSVHYARPLAVKLVNTAKTKIDVSIPAGFVFVATDSTYQNIIITESVVATLQPGQTKQLELRGMCMEHSDHAPSGTCHYEADKMAPAKIVKLAQFIEKNKFWSPAGQNAMWALIDDEPLYAVSSLDTSQSAVLQKYLSELTGKPLTEIPEDQAYQFDYQQKPHKVTVGGEVEFDMKHKIMVVWALYSEDGILLREMYNGPVEGHQTLTFEYDAEVYSDPVYFLKLVADDKVLYNKKLSFDR</sequence>
<reference evidence="1" key="1">
    <citation type="submission" date="2019-08" db="EMBL/GenBank/DDBJ databases">
        <authorList>
            <person name="Kucharzyk K."/>
            <person name="Murdoch R.W."/>
            <person name="Higgins S."/>
            <person name="Loffler F."/>
        </authorList>
    </citation>
    <scope>NUCLEOTIDE SEQUENCE</scope>
</reference>
<name>A0A644W9D0_9ZZZZ</name>
<dbReference type="EMBL" id="VSSQ01000650">
    <property type="protein sequence ID" value="MPL99162.1"/>
    <property type="molecule type" value="Genomic_DNA"/>
</dbReference>
<dbReference type="AlphaFoldDB" id="A0A644W9D0"/>
<evidence type="ECO:0000313" key="1">
    <source>
        <dbReference type="EMBL" id="MPL99162.1"/>
    </source>
</evidence>
<accession>A0A644W9D0</accession>